<dbReference type="PANTHER" id="PTHR43141">
    <property type="entry name" value="CYTOCHROME BD2 SUBUNIT II"/>
    <property type="match status" value="1"/>
</dbReference>
<keyword evidence="3" id="KW-0813">Transport</keyword>
<comment type="similarity">
    <text evidence="2">Belongs to the cytochrome ubiquinol oxidase subunit 2 family.</text>
</comment>
<feature type="transmembrane region" description="Helical" evidence="12">
    <location>
        <begin position="165"/>
        <end position="184"/>
    </location>
</feature>
<dbReference type="PIRSF" id="PIRSF000267">
    <property type="entry name" value="Cyt_oxidse_sub2"/>
    <property type="match status" value="1"/>
</dbReference>
<gene>
    <name evidence="13" type="primary">cydB</name>
    <name evidence="13" type="ORF">LRS13_04095</name>
</gene>
<keyword evidence="10" id="KW-0408">Iron</keyword>
<proteinExistence type="inferred from homology"/>
<comment type="subcellular location">
    <subcellularLocation>
        <location evidence="1">Cell membrane</location>
        <topology evidence="1">Multi-pass membrane protein</topology>
    </subcellularLocation>
</comment>
<keyword evidence="11 12" id="KW-0472">Membrane</keyword>
<dbReference type="EMBL" id="CP088295">
    <property type="protein sequence ID" value="UUY04720.1"/>
    <property type="molecule type" value="Genomic_DNA"/>
</dbReference>
<evidence type="ECO:0000256" key="10">
    <source>
        <dbReference type="ARBA" id="ARBA00023004"/>
    </source>
</evidence>
<keyword evidence="9 12" id="KW-1133">Transmembrane helix</keyword>
<dbReference type="Pfam" id="PF02322">
    <property type="entry name" value="Cyt_bd_oxida_II"/>
    <property type="match status" value="1"/>
</dbReference>
<dbReference type="PANTHER" id="PTHR43141:SF5">
    <property type="entry name" value="CYTOCHROME BD-I UBIQUINOL OXIDASE SUBUNIT 2"/>
    <property type="match status" value="1"/>
</dbReference>
<keyword evidence="7" id="KW-0479">Metal-binding</keyword>
<evidence type="ECO:0000256" key="4">
    <source>
        <dbReference type="ARBA" id="ARBA00022475"/>
    </source>
</evidence>
<feature type="transmembrane region" description="Helical" evidence="12">
    <location>
        <begin position="255"/>
        <end position="276"/>
    </location>
</feature>
<evidence type="ECO:0000256" key="5">
    <source>
        <dbReference type="ARBA" id="ARBA00022617"/>
    </source>
</evidence>
<dbReference type="NCBIfam" id="TIGR00203">
    <property type="entry name" value="cydB"/>
    <property type="match status" value="1"/>
</dbReference>
<evidence type="ECO:0000313" key="13">
    <source>
        <dbReference type="EMBL" id="UUY04720.1"/>
    </source>
</evidence>
<feature type="transmembrane region" description="Helical" evidence="12">
    <location>
        <begin position="12"/>
        <end position="40"/>
    </location>
</feature>
<feature type="transmembrane region" description="Helical" evidence="12">
    <location>
        <begin position="204"/>
        <end position="221"/>
    </location>
</feature>
<evidence type="ECO:0000313" key="14">
    <source>
        <dbReference type="Proteomes" id="UP001058860"/>
    </source>
</evidence>
<feature type="transmembrane region" description="Helical" evidence="12">
    <location>
        <begin position="124"/>
        <end position="145"/>
    </location>
</feature>
<keyword evidence="14" id="KW-1185">Reference proteome</keyword>
<evidence type="ECO:0000256" key="3">
    <source>
        <dbReference type="ARBA" id="ARBA00022448"/>
    </source>
</evidence>
<evidence type="ECO:0000256" key="2">
    <source>
        <dbReference type="ARBA" id="ARBA00007543"/>
    </source>
</evidence>
<evidence type="ECO:0000256" key="11">
    <source>
        <dbReference type="ARBA" id="ARBA00023136"/>
    </source>
</evidence>
<reference evidence="14" key="1">
    <citation type="submission" date="2021-11" db="EMBL/GenBank/DDBJ databases">
        <title>Cultivation dependent microbiological survey of springs from the worlds oldest radium mine currently devoted to the extraction of radon-saturated water.</title>
        <authorList>
            <person name="Kapinusova G."/>
            <person name="Smrhova T."/>
            <person name="Strejcek M."/>
            <person name="Suman J."/>
            <person name="Jani K."/>
            <person name="Pajer P."/>
            <person name="Uhlik O."/>
        </authorList>
    </citation>
    <scope>NUCLEOTIDE SEQUENCE [LARGE SCALE GENOMIC DNA]</scope>
    <source>
        <strain evidence="14">J379</strain>
    </source>
</reference>
<evidence type="ECO:0000256" key="9">
    <source>
        <dbReference type="ARBA" id="ARBA00022989"/>
    </source>
</evidence>
<keyword evidence="8" id="KW-0249">Electron transport</keyword>
<evidence type="ECO:0000256" key="1">
    <source>
        <dbReference type="ARBA" id="ARBA00004651"/>
    </source>
</evidence>
<feature type="transmembrane region" description="Helical" evidence="12">
    <location>
        <begin position="300"/>
        <end position="327"/>
    </location>
</feature>
<evidence type="ECO:0000256" key="7">
    <source>
        <dbReference type="ARBA" id="ARBA00022723"/>
    </source>
</evidence>
<feature type="transmembrane region" description="Helical" evidence="12">
    <location>
        <begin position="227"/>
        <end position="248"/>
    </location>
</feature>
<dbReference type="Proteomes" id="UP001058860">
    <property type="component" value="Chromosome"/>
</dbReference>
<organism evidence="13 14">
    <name type="scientific">Svornostia abyssi</name>
    <dbReference type="NCBI Taxonomy" id="2898438"/>
    <lineage>
        <taxon>Bacteria</taxon>
        <taxon>Bacillati</taxon>
        <taxon>Actinomycetota</taxon>
        <taxon>Thermoleophilia</taxon>
        <taxon>Solirubrobacterales</taxon>
        <taxon>Baekduiaceae</taxon>
        <taxon>Svornostia</taxon>
    </lineage>
</organism>
<feature type="transmembrane region" description="Helical" evidence="12">
    <location>
        <begin position="86"/>
        <end position="104"/>
    </location>
</feature>
<protein>
    <submittedName>
        <fullName evidence="13">Cytochrome d ubiquinol oxidase subunit II</fullName>
    </submittedName>
</protein>
<keyword evidence="6 12" id="KW-0812">Transmembrane</keyword>
<keyword evidence="5" id="KW-0349">Heme</keyword>
<dbReference type="InterPro" id="IPR003317">
    <property type="entry name" value="Cyt-d_oxidase_su2"/>
</dbReference>
<evidence type="ECO:0000256" key="6">
    <source>
        <dbReference type="ARBA" id="ARBA00022692"/>
    </source>
</evidence>
<keyword evidence="4" id="KW-1003">Cell membrane</keyword>
<sequence>MIDFQLDLQTFWFLALAFFWVGYLVLEGFDFGVGMLLPFLGKDDTDRRVIINTIGPHWDGNEVWIITAGAGTFAAFPEWYATLFSAYFLPLLLIVVSLVVRAVAFEYRGKHHTARWRGNWDKAIFVTSLLPALLWGVALSGLLHGVPIDGDKQFTGNFFDLVQPYALVGGLVTLTLCLLCGAVFLGMKTEDDLRERARTISQRLAPIAAGVLLVFALWTAWGVMDEVIPNLLLLIAATGAGGAVVLTTGRQNEGWTFLVVALTIAFAVFGLFVQLYPNVMVSSTAEANNLTIYNSSSGDYTLTVMTIVALLMLPIVLFYQAVTYYVFRARVGRAQFEGLGQAVGEVAEKLHVAEPHPPQARVDPPTE</sequence>
<accession>A0ABY5PJL8</accession>
<evidence type="ECO:0000256" key="12">
    <source>
        <dbReference type="SAM" id="Phobius"/>
    </source>
</evidence>
<dbReference type="RefSeq" id="WP_353865198.1">
    <property type="nucleotide sequence ID" value="NZ_CP088295.1"/>
</dbReference>
<evidence type="ECO:0000256" key="8">
    <source>
        <dbReference type="ARBA" id="ARBA00022982"/>
    </source>
</evidence>
<name>A0ABY5PJL8_9ACTN</name>